<protein>
    <submittedName>
        <fullName evidence="2">Uncharacterized protein</fullName>
    </submittedName>
</protein>
<dbReference type="PANTHER" id="PTHR39741:SF2">
    <property type="entry name" value="F-BOX DOMAIN-CONTAINING PROTEIN"/>
    <property type="match status" value="1"/>
</dbReference>
<name>A0A7J6L0Z4_PERCH</name>
<dbReference type="OrthoDB" id="63379at2759"/>
<dbReference type="Proteomes" id="UP000591131">
    <property type="component" value="Unassembled WGS sequence"/>
</dbReference>
<reference evidence="2 3" key="1">
    <citation type="submission" date="2020-04" db="EMBL/GenBank/DDBJ databases">
        <title>Perkinsus chesapeaki whole genome sequence.</title>
        <authorList>
            <person name="Bogema D.R."/>
        </authorList>
    </citation>
    <scope>NUCLEOTIDE SEQUENCE [LARGE SCALE GENOMIC DNA]</scope>
    <source>
        <strain evidence="2">ATCC PRA-425</strain>
    </source>
</reference>
<dbReference type="InterPro" id="IPR055336">
    <property type="entry name" value="At4g00755-like"/>
</dbReference>
<comment type="caution">
    <text evidence="2">The sequence shown here is derived from an EMBL/GenBank/DDBJ whole genome shotgun (WGS) entry which is preliminary data.</text>
</comment>
<keyword evidence="3" id="KW-1185">Reference proteome</keyword>
<accession>A0A7J6L0Z4</accession>
<evidence type="ECO:0000313" key="2">
    <source>
        <dbReference type="EMBL" id="KAF4652852.1"/>
    </source>
</evidence>
<gene>
    <name evidence="2" type="ORF">FOL47_010818</name>
</gene>
<feature type="region of interest" description="Disordered" evidence="1">
    <location>
        <begin position="1"/>
        <end position="22"/>
    </location>
</feature>
<dbReference type="PANTHER" id="PTHR39741">
    <property type="entry name" value="F-BOX DOMAIN CONTAINING PROTEIN, EXPRESSED"/>
    <property type="match status" value="1"/>
</dbReference>
<evidence type="ECO:0000313" key="3">
    <source>
        <dbReference type="Proteomes" id="UP000591131"/>
    </source>
</evidence>
<evidence type="ECO:0000256" key="1">
    <source>
        <dbReference type="SAM" id="MobiDB-lite"/>
    </source>
</evidence>
<dbReference type="EMBL" id="JAAPAO010000877">
    <property type="protein sequence ID" value="KAF4652852.1"/>
    <property type="molecule type" value="Genomic_DNA"/>
</dbReference>
<dbReference type="AlphaFoldDB" id="A0A7J6L0Z4"/>
<organism evidence="2 3">
    <name type="scientific">Perkinsus chesapeaki</name>
    <name type="common">Clam parasite</name>
    <name type="synonym">Perkinsus andrewsi</name>
    <dbReference type="NCBI Taxonomy" id="330153"/>
    <lineage>
        <taxon>Eukaryota</taxon>
        <taxon>Sar</taxon>
        <taxon>Alveolata</taxon>
        <taxon>Perkinsozoa</taxon>
        <taxon>Perkinsea</taxon>
        <taxon>Perkinsida</taxon>
        <taxon>Perkinsidae</taxon>
        <taxon>Perkinsus</taxon>
    </lineage>
</organism>
<sequence>MAPLHDHLKSSSQESEPQCPAAAVDTRPCSPYFSLPSAVLLTIYSFDTVSEIFKRDLTLNRAVYSLLVDTLRIRDLILSNEHRLIPWPQRQDAIAGPDLLAYSQFCRGSREVLAEVADFSAFSSVFYNLIIEGISATSQDDPIQGISKSITNDDDFWSSSGKAYMACHQNCCDRTDIPTCICDPQCLVYGLCDRSLITKIELNFYRADYQAGRPTYAPRAVRVFVRDGPEGAWEPATGYIETINSPERFCIHLAPKIVIASSVRIELYGRQQTQQEDGQWYVCVRYARAVGVPLSSTYFGRRYPILKSLISSGSAGQHPPRHSEYDRVLMSLEYDLPAEGPWLPACRITTQTQFDVAIHMMDRALKNVCPYCMLARQALYPLVTVDQFLRASEELEGPNVTRRLSWSIAAFLFTISNPVTSVAVYRMLFEAYADLFTSDWEETERQRVRDGLRVPDPIGVVLHERFERFRVGDQRLTAFETVMLIRWVSRQADRREEFQEIVTRCTSVEERFSPCLLTVEVGDELRRFDLPRSVLLYQHSRVLPHDSFLGTFVRLGIDWPADEADPVHDLLLNLRGVNAVPLLTRFYGAQTRELAHVVSVCIAHYQALAYPSAASANTLDKPLAESGTSGKRYAQRLLSLIERLPLNPQDEGALRIQLQLRLEDTGSEPEIAIPSRYPGCPTLIALDDTVRKFGDFDEE</sequence>
<proteinExistence type="predicted"/>